<keyword evidence="1" id="KW-0732">Signal</keyword>
<dbReference type="PANTHER" id="PTHR43662:SF3">
    <property type="entry name" value="DOMAIN PROTEIN, PUTATIVE (AFU_ORTHOLOGUE AFUA_6G11970)-RELATED"/>
    <property type="match status" value="1"/>
</dbReference>
<evidence type="ECO:0000313" key="3">
    <source>
        <dbReference type="EMBL" id="TNY22255.1"/>
    </source>
</evidence>
<evidence type="ECO:0000256" key="1">
    <source>
        <dbReference type="SAM" id="SignalP"/>
    </source>
</evidence>
<dbReference type="Pfam" id="PF09362">
    <property type="entry name" value="DUF1996"/>
    <property type="match status" value="1"/>
</dbReference>
<sequence length="489" mass="52722">MRFFSVLAALTVAASPALAFFRLPCDNVLTYGRVDPIVNPGAIAGHVHAVSGGSDFSLTSTYADLRKSACTSCRAKADLSAYWQPQLYFAFRNGSFASVQQANGGLNYYLPRHHSTDKTKVLAFPEGFKMLAGSPLRRTYNASSLVDQAIGWNCLGATGVKETRVPGLPQQNCPDGLRGEIRFPSCWSGKDFDSPDHSSHVAYPIGRESGPCPSTHPKRIVTLFYEMLYDVNAFKDQWHLAKDPKSPFVLSNGDPTGCSYHGDFENGWDVKILQRAMDECTSDSGVIEECKVLELYDRSVEPACRKTPDVNEVVLGTLKKLPGCNPITKTTAAAKAASSTCANLAIPALFKKTTTYTSKFAPPGSLVTKDMPYTVASYKSYKYQGCFSDVGPRTLSKPLTTASKTVAACIGAAKAAGYSYVGLEFGGECWAGNSLASGAKKLDYAKCDMVCADGKLNVCGGANALSLYKLTRATSSRTKRHEPLMLDHA</sequence>
<evidence type="ECO:0000313" key="4">
    <source>
        <dbReference type="Proteomes" id="UP000311382"/>
    </source>
</evidence>
<dbReference type="Pfam" id="PF01822">
    <property type="entry name" value="WSC"/>
    <property type="match status" value="1"/>
</dbReference>
<dbReference type="AlphaFoldDB" id="A0A5C5G019"/>
<reference evidence="3 4" key="1">
    <citation type="submission" date="2019-03" db="EMBL/GenBank/DDBJ databases">
        <title>Rhodosporidium diobovatum UCD-FST 08-225 genome sequencing, assembly, and annotation.</title>
        <authorList>
            <person name="Fakankun I.U."/>
            <person name="Fristensky B."/>
            <person name="Levin D.B."/>
        </authorList>
    </citation>
    <scope>NUCLEOTIDE SEQUENCE [LARGE SCALE GENOMIC DNA]</scope>
    <source>
        <strain evidence="3 4">UCD-FST 08-225</strain>
    </source>
</reference>
<dbReference type="Proteomes" id="UP000311382">
    <property type="component" value="Unassembled WGS sequence"/>
</dbReference>
<dbReference type="SMART" id="SM00321">
    <property type="entry name" value="WSC"/>
    <property type="match status" value="1"/>
</dbReference>
<name>A0A5C5G019_9BASI</name>
<dbReference type="PANTHER" id="PTHR43662">
    <property type="match status" value="1"/>
</dbReference>
<dbReference type="InterPro" id="IPR002889">
    <property type="entry name" value="WSC_carb-bd"/>
</dbReference>
<feature type="signal peptide" evidence="1">
    <location>
        <begin position="1"/>
        <end position="19"/>
    </location>
</feature>
<protein>
    <submittedName>
        <fullName evidence="3">WSC domain-containing protein</fullName>
    </submittedName>
</protein>
<organism evidence="3 4">
    <name type="scientific">Rhodotorula diobovata</name>
    <dbReference type="NCBI Taxonomy" id="5288"/>
    <lineage>
        <taxon>Eukaryota</taxon>
        <taxon>Fungi</taxon>
        <taxon>Dikarya</taxon>
        <taxon>Basidiomycota</taxon>
        <taxon>Pucciniomycotina</taxon>
        <taxon>Microbotryomycetes</taxon>
        <taxon>Sporidiobolales</taxon>
        <taxon>Sporidiobolaceae</taxon>
        <taxon>Rhodotorula</taxon>
    </lineage>
</organism>
<feature type="chain" id="PRO_5022858159" evidence="1">
    <location>
        <begin position="20"/>
        <end position="489"/>
    </location>
</feature>
<gene>
    <name evidence="3" type="ORF">DMC30DRAFT_415258</name>
</gene>
<evidence type="ECO:0000259" key="2">
    <source>
        <dbReference type="PROSITE" id="PS51212"/>
    </source>
</evidence>
<accession>A0A5C5G019</accession>
<feature type="domain" description="WSC" evidence="2">
    <location>
        <begin position="380"/>
        <end position="471"/>
    </location>
</feature>
<dbReference type="PROSITE" id="PS51212">
    <property type="entry name" value="WSC"/>
    <property type="match status" value="1"/>
</dbReference>
<keyword evidence="4" id="KW-1185">Reference proteome</keyword>
<dbReference type="InterPro" id="IPR018535">
    <property type="entry name" value="DUF1996"/>
</dbReference>
<proteinExistence type="predicted"/>
<dbReference type="STRING" id="5288.A0A5C5G019"/>
<dbReference type="OrthoDB" id="74764at2759"/>
<dbReference type="EMBL" id="SOZI01000028">
    <property type="protein sequence ID" value="TNY22255.1"/>
    <property type="molecule type" value="Genomic_DNA"/>
</dbReference>
<comment type="caution">
    <text evidence="3">The sequence shown here is derived from an EMBL/GenBank/DDBJ whole genome shotgun (WGS) entry which is preliminary data.</text>
</comment>